<feature type="domain" description="Transposase-like Mu C-terminal" evidence="1">
    <location>
        <begin position="144"/>
        <end position="201"/>
    </location>
</feature>
<gene>
    <name evidence="2" type="ORF">GPA22_22070</name>
</gene>
<dbReference type="SUPFAM" id="SSF50610">
    <property type="entry name" value="mu transposase, C-terminal domain"/>
    <property type="match status" value="1"/>
</dbReference>
<protein>
    <recommendedName>
        <fullName evidence="1">Transposase-like Mu C-terminal domain-containing protein</fullName>
    </recommendedName>
</protein>
<dbReference type="Pfam" id="PF09299">
    <property type="entry name" value="Mu-transpos_C"/>
    <property type="match status" value="1"/>
</dbReference>
<dbReference type="Proteomes" id="UP000623795">
    <property type="component" value="Unassembled WGS sequence"/>
</dbReference>
<proteinExistence type="predicted"/>
<dbReference type="InterPro" id="IPR036397">
    <property type="entry name" value="RNaseH_sf"/>
</dbReference>
<dbReference type="RefSeq" id="WP_169258231.1">
    <property type="nucleotide sequence ID" value="NZ_WTVN01000071.1"/>
</dbReference>
<dbReference type="EMBL" id="WTVN01000071">
    <property type="protein sequence ID" value="NMG46408.1"/>
    <property type="molecule type" value="Genomic_DNA"/>
</dbReference>
<name>A0ABX1Q460_9RHOO</name>
<dbReference type="InterPro" id="IPR009004">
    <property type="entry name" value="Transposase_Mu_C"/>
</dbReference>
<dbReference type="InterPro" id="IPR012337">
    <property type="entry name" value="RNaseH-like_sf"/>
</dbReference>
<dbReference type="Gene3D" id="3.30.420.10">
    <property type="entry name" value="Ribonuclease H-like superfamily/Ribonuclease H"/>
    <property type="match status" value="1"/>
</dbReference>
<comment type="caution">
    <text evidence="2">The sequence shown here is derived from an EMBL/GenBank/DDBJ whole genome shotgun (WGS) entry which is preliminary data.</text>
</comment>
<evidence type="ECO:0000313" key="3">
    <source>
        <dbReference type="Proteomes" id="UP000623795"/>
    </source>
</evidence>
<reference evidence="2 3" key="1">
    <citation type="submission" date="2019-12" db="EMBL/GenBank/DDBJ databases">
        <title>Comparative genomics gives insights into the taxonomy of the Azoarcus-Aromatoleum group and reveals separate origins of nif in the plant-associated Azoarcus and non-plant-associated Aromatoleum sub-groups.</title>
        <authorList>
            <person name="Lafos M."/>
            <person name="Maluk M."/>
            <person name="Batista M."/>
            <person name="Junghare M."/>
            <person name="Carmona M."/>
            <person name="Faoro H."/>
            <person name="Cruz L.M."/>
            <person name="Battistoni F."/>
            <person name="De Souza E."/>
            <person name="Pedrosa F."/>
            <person name="Chen W.-M."/>
            <person name="Poole P.S."/>
            <person name="Dixon R.A."/>
            <person name="James E.K."/>
        </authorList>
    </citation>
    <scope>NUCLEOTIDE SEQUENCE [LARGE SCALE GENOMIC DNA]</scope>
    <source>
        <strain evidence="2 3">Td21</strain>
    </source>
</reference>
<dbReference type="SUPFAM" id="SSF53098">
    <property type="entry name" value="Ribonuclease H-like"/>
    <property type="match status" value="1"/>
</dbReference>
<evidence type="ECO:0000313" key="2">
    <source>
        <dbReference type="EMBL" id="NMG46408.1"/>
    </source>
</evidence>
<sequence length="328" mass="36251">FAEISRLTQTLQQRFTVAELPASGELCELVSEQRQVVRANPYNAPAKPIEGLFSVIEGTVLSMIPGWTGGDRMRAKTHNVGHAPEPYPGTWEQFHADFETALAFYHQTQQGGTMSGRSPAEVYGDFIEAGWTRTHVEERVLLLSFAEEDTRRVNNGYVSWDGTEYYDDALLPHIGQTVIVRVCRHDPRYAYVFDRDRALICAAGVAPVFGFMDPAGAEEQARRRKVLMRHVAELRENVCRLDLVAEMAKVVKASGPMPQARVGATVVMSEAAQQMVKAVTEIENAALAASTEAGTKQADVRRLSQWSSPDECDPYLDAVAFADEEAAT</sequence>
<organism evidence="2 3">
    <name type="scientific">Aromatoleum toluvorans</name>
    <dbReference type="NCBI Taxonomy" id="92002"/>
    <lineage>
        <taxon>Bacteria</taxon>
        <taxon>Pseudomonadati</taxon>
        <taxon>Pseudomonadota</taxon>
        <taxon>Betaproteobacteria</taxon>
        <taxon>Rhodocyclales</taxon>
        <taxon>Rhodocyclaceae</taxon>
        <taxon>Aromatoleum</taxon>
    </lineage>
</organism>
<evidence type="ECO:0000259" key="1">
    <source>
        <dbReference type="Pfam" id="PF09299"/>
    </source>
</evidence>
<dbReference type="InterPro" id="IPR015378">
    <property type="entry name" value="Transposase-like_Mu_C"/>
</dbReference>
<feature type="non-terminal residue" evidence="2">
    <location>
        <position position="1"/>
    </location>
</feature>
<accession>A0ABX1Q460</accession>
<keyword evidence="3" id="KW-1185">Reference proteome</keyword>